<dbReference type="InterPro" id="IPR034660">
    <property type="entry name" value="DinB/YfiT-like"/>
</dbReference>
<sequence length="186" mass="19832">MDEATWDAPTLCAGWRVREVAAHLSMPFRTSLPRFLVGMIAARGNFDRLADRAARADAARMSSEELVAAIRDNTAHPWKPPGGSGYASALSHDVIHGLDITVALGHTEPVPLDRMRLVLGANTQRSLDYFGVDLDGIALQATDLDFRHGAGEVVSGAAQDLLLVLCGRTLPPGRLHGAPAARFTSG</sequence>
<dbReference type="NCBIfam" id="TIGR03083">
    <property type="entry name" value="maleylpyruvate isomerase family mycothiol-dependent enzyme"/>
    <property type="match status" value="1"/>
</dbReference>
<dbReference type="InterPro" id="IPR017517">
    <property type="entry name" value="Maleyloyr_isom"/>
</dbReference>
<dbReference type="InterPro" id="IPR024344">
    <property type="entry name" value="MDMPI_metal-binding"/>
</dbReference>
<comment type="caution">
    <text evidence="2">The sequence shown here is derived from an EMBL/GenBank/DDBJ whole genome shotgun (WGS) entry which is preliminary data.</text>
</comment>
<organism evidence="2 3">
    <name type="scientific">Nocardia rhizosphaerihabitans</name>
    <dbReference type="NCBI Taxonomy" id="1691570"/>
    <lineage>
        <taxon>Bacteria</taxon>
        <taxon>Bacillati</taxon>
        <taxon>Actinomycetota</taxon>
        <taxon>Actinomycetes</taxon>
        <taxon>Mycobacteriales</taxon>
        <taxon>Nocardiaceae</taxon>
        <taxon>Nocardia</taxon>
    </lineage>
</organism>
<dbReference type="SUPFAM" id="SSF109854">
    <property type="entry name" value="DinB/YfiT-like putative metalloenzymes"/>
    <property type="match status" value="1"/>
</dbReference>
<dbReference type="Proteomes" id="UP000658127">
    <property type="component" value="Unassembled WGS sequence"/>
</dbReference>
<proteinExistence type="predicted"/>
<name>A0ABQ2KU30_9NOCA</name>
<dbReference type="EMBL" id="BMNE01000007">
    <property type="protein sequence ID" value="GGN92935.1"/>
    <property type="molecule type" value="Genomic_DNA"/>
</dbReference>
<dbReference type="Pfam" id="PF11716">
    <property type="entry name" value="MDMPI_N"/>
    <property type="match status" value="1"/>
</dbReference>
<protein>
    <recommendedName>
        <fullName evidence="1">Mycothiol-dependent maleylpyruvate isomerase metal-binding domain-containing protein</fullName>
    </recommendedName>
</protein>
<dbReference type="Gene3D" id="1.20.120.450">
    <property type="entry name" value="dinb family like domain"/>
    <property type="match status" value="1"/>
</dbReference>
<evidence type="ECO:0000313" key="2">
    <source>
        <dbReference type="EMBL" id="GGN92935.1"/>
    </source>
</evidence>
<feature type="domain" description="Mycothiol-dependent maleylpyruvate isomerase metal-binding" evidence="1">
    <location>
        <begin position="2"/>
        <end position="74"/>
    </location>
</feature>
<evidence type="ECO:0000259" key="1">
    <source>
        <dbReference type="Pfam" id="PF11716"/>
    </source>
</evidence>
<keyword evidence="3" id="KW-1185">Reference proteome</keyword>
<evidence type="ECO:0000313" key="3">
    <source>
        <dbReference type="Proteomes" id="UP000658127"/>
    </source>
</evidence>
<reference evidence="3" key="1">
    <citation type="journal article" date="2019" name="Int. J. Syst. Evol. Microbiol.">
        <title>The Global Catalogue of Microorganisms (GCM) 10K type strain sequencing project: providing services to taxonomists for standard genome sequencing and annotation.</title>
        <authorList>
            <consortium name="The Broad Institute Genomics Platform"/>
            <consortium name="The Broad Institute Genome Sequencing Center for Infectious Disease"/>
            <person name="Wu L."/>
            <person name="Ma J."/>
        </authorList>
    </citation>
    <scope>NUCLEOTIDE SEQUENCE [LARGE SCALE GENOMIC DNA]</scope>
    <source>
        <strain evidence="3">CGMCC 4.7329</strain>
    </source>
</reference>
<accession>A0ABQ2KU30</accession>
<gene>
    <name evidence="2" type="ORF">GCM10011610_54400</name>
</gene>